<evidence type="ECO:0000259" key="2">
    <source>
        <dbReference type="PROSITE" id="PS50053"/>
    </source>
</evidence>
<dbReference type="InterPro" id="IPR029071">
    <property type="entry name" value="Ubiquitin-like_domsf"/>
</dbReference>
<dbReference type="Pfam" id="PF00240">
    <property type="entry name" value="ubiquitin"/>
    <property type="match status" value="1"/>
</dbReference>
<dbReference type="PANTHER" id="PTHR10666">
    <property type="entry name" value="UBIQUITIN"/>
    <property type="match status" value="1"/>
</dbReference>
<dbReference type="InterPro" id="IPR000626">
    <property type="entry name" value="Ubiquitin-like_dom"/>
</dbReference>
<name>A0AA40BFH0_9PEZI</name>
<protein>
    <recommendedName>
        <fullName evidence="2">Ubiquitin-like domain-containing protein</fullName>
    </recommendedName>
</protein>
<dbReference type="InterPro" id="IPR050158">
    <property type="entry name" value="Ubiquitin_ubiquitin-like"/>
</dbReference>
<organism evidence="3 4">
    <name type="scientific">Lasiosphaeria miniovina</name>
    <dbReference type="NCBI Taxonomy" id="1954250"/>
    <lineage>
        <taxon>Eukaryota</taxon>
        <taxon>Fungi</taxon>
        <taxon>Dikarya</taxon>
        <taxon>Ascomycota</taxon>
        <taxon>Pezizomycotina</taxon>
        <taxon>Sordariomycetes</taxon>
        <taxon>Sordariomycetidae</taxon>
        <taxon>Sordariales</taxon>
        <taxon>Lasiosphaeriaceae</taxon>
        <taxon>Lasiosphaeria</taxon>
    </lineage>
</organism>
<dbReference type="AlphaFoldDB" id="A0AA40BFH0"/>
<dbReference type="GeneID" id="85322354"/>
<dbReference type="Proteomes" id="UP001172101">
    <property type="component" value="Unassembled WGS sequence"/>
</dbReference>
<feature type="region of interest" description="Disordered" evidence="1">
    <location>
        <begin position="92"/>
        <end position="130"/>
    </location>
</feature>
<reference evidence="3" key="1">
    <citation type="submission" date="2023-06" db="EMBL/GenBank/DDBJ databases">
        <title>Genome-scale phylogeny and comparative genomics of the fungal order Sordariales.</title>
        <authorList>
            <consortium name="Lawrence Berkeley National Laboratory"/>
            <person name="Hensen N."/>
            <person name="Bonometti L."/>
            <person name="Westerberg I."/>
            <person name="Brannstrom I.O."/>
            <person name="Guillou S."/>
            <person name="Cros-Aarteil S."/>
            <person name="Calhoun S."/>
            <person name="Haridas S."/>
            <person name="Kuo A."/>
            <person name="Mondo S."/>
            <person name="Pangilinan J."/>
            <person name="Riley R."/>
            <person name="LaButti K."/>
            <person name="Andreopoulos B."/>
            <person name="Lipzen A."/>
            <person name="Chen C."/>
            <person name="Yanf M."/>
            <person name="Daum C."/>
            <person name="Ng V."/>
            <person name="Clum A."/>
            <person name="Steindorff A."/>
            <person name="Ohm R."/>
            <person name="Martin F."/>
            <person name="Silar P."/>
            <person name="Natvig D."/>
            <person name="Lalanne C."/>
            <person name="Gautier V."/>
            <person name="Ament-velasquez S.L."/>
            <person name="Kruys A."/>
            <person name="Hutchinson M.I."/>
            <person name="Powell A.J."/>
            <person name="Barry K."/>
            <person name="Miller A.N."/>
            <person name="Grigoriev I.V."/>
            <person name="Debuchy R."/>
            <person name="Gladieux P."/>
            <person name="Thoren M.H."/>
            <person name="Johannesson H."/>
        </authorList>
    </citation>
    <scope>NUCLEOTIDE SEQUENCE</scope>
    <source>
        <strain evidence="3">SMH2392-1A</strain>
    </source>
</reference>
<dbReference type="SUPFAM" id="SSF54236">
    <property type="entry name" value="Ubiquitin-like"/>
    <property type="match status" value="2"/>
</dbReference>
<dbReference type="RefSeq" id="XP_060302103.1">
    <property type="nucleotide sequence ID" value="XM_060439084.1"/>
</dbReference>
<dbReference type="CDD" id="cd17039">
    <property type="entry name" value="Ubl_ubiquitin_like"/>
    <property type="match status" value="1"/>
</dbReference>
<evidence type="ECO:0000313" key="3">
    <source>
        <dbReference type="EMBL" id="KAK0733226.1"/>
    </source>
</evidence>
<evidence type="ECO:0000256" key="1">
    <source>
        <dbReference type="SAM" id="MobiDB-lite"/>
    </source>
</evidence>
<sequence>MAASDMSSASAEKTYLMIEEINSDSSEPQLLSHFPVTNTVKDLKMAIARMMGEATEWDSVMVVFVGEVLEDNSKQLSFHKVQNGDTIFFVRSVEPPPPYDPSRDVKGPLAEKPPLQQPQQPARPTPAAAAGASGIVLKTVFFRNIEGRSMTLEDLPITMTIAAVKAKLAAEKDTENNDTIRFIWGGKTLENHRTLMDYNIGNNSTIEIVWRLHGGAERRG</sequence>
<dbReference type="SMART" id="SM00213">
    <property type="entry name" value="UBQ"/>
    <property type="match status" value="2"/>
</dbReference>
<dbReference type="EMBL" id="JAUIRO010000001">
    <property type="protein sequence ID" value="KAK0733226.1"/>
    <property type="molecule type" value="Genomic_DNA"/>
</dbReference>
<dbReference type="PROSITE" id="PS50053">
    <property type="entry name" value="UBIQUITIN_2"/>
    <property type="match status" value="2"/>
</dbReference>
<feature type="compositionally biased region" description="Low complexity" evidence="1">
    <location>
        <begin position="108"/>
        <end position="130"/>
    </location>
</feature>
<dbReference type="Gene3D" id="3.10.20.90">
    <property type="entry name" value="Phosphatidylinositol 3-kinase Catalytic Subunit, Chain A, domain 1"/>
    <property type="match status" value="2"/>
</dbReference>
<gene>
    <name evidence="3" type="ORF">B0T26DRAFT_669649</name>
</gene>
<accession>A0AA40BFH0</accession>
<feature type="domain" description="Ubiquitin-like" evidence="2">
    <location>
        <begin position="14"/>
        <end position="90"/>
    </location>
</feature>
<evidence type="ECO:0000313" key="4">
    <source>
        <dbReference type="Proteomes" id="UP001172101"/>
    </source>
</evidence>
<comment type="caution">
    <text evidence="3">The sequence shown here is derived from an EMBL/GenBank/DDBJ whole genome shotgun (WGS) entry which is preliminary data.</text>
</comment>
<proteinExistence type="predicted"/>
<keyword evidence="4" id="KW-1185">Reference proteome</keyword>
<feature type="domain" description="Ubiquitin-like" evidence="2">
    <location>
        <begin position="138"/>
        <end position="215"/>
    </location>
</feature>